<feature type="signal peptide" evidence="2">
    <location>
        <begin position="1"/>
        <end position="19"/>
    </location>
</feature>
<comment type="caution">
    <text evidence="3">The sequence shown here is derived from an EMBL/GenBank/DDBJ whole genome shotgun (WGS) entry which is preliminary data.</text>
</comment>
<keyword evidence="4" id="KW-1185">Reference proteome</keyword>
<feature type="compositionally biased region" description="Basic residues" evidence="1">
    <location>
        <begin position="42"/>
        <end position="51"/>
    </location>
</feature>
<feature type="region of interest" description="Disordered" evidence="1">
    <location>
        <begin position="24"/>
        <end position="63"/>
    </location>
</feature>
<evidence type="ECO:0000256" key="2">
    <source>
        <dbReference type="SAM" id="SignalP"/>
    </source>
</evidence>
<organism evidence="3 4">
    <name type="scientific">Pedobacter montanisoli</name>
    <dbReference type="NCBI Taxonomy" id="2923277"/>
    <lineage>
        <taxon>Bacteria</taxon>
        <taxon>Pseudomonadati</taxon>
        <taxon>Bacteroidota</taxon>
        <taxon>Sphingobacteriia</taxon>
        <taxon>Sphingobacteriales</taxon>
        <taxon>Sphingobacteriaceae</taxon>
        <taxon>Pedobacter</taxon>
    </lineage>
</organism>
<keyword evidence="2" id="KW-0732">Signal</keyword>
<evidence type="ECO:0000256" key="1">
    <source>
        <dbReference type="SAM" id="MobiDB-lite"/>
    </source>
</evidence>
<evidence type="ECO:0000313" key="3">
    <source>
        <dbReference type="EMBL" id="MCJ0741390.1"/>
    </source>
</evidence>
<sequence>MKYFLLIALVLSLSTSSFAQVRYSGRKHTTSHGGHYQSGKGSSHKGGKYKNTRTSNKYGRHKR</sequence>
<accession>A0ABS9ZS21</accession>
<protein>
    <submittedName>
        <fullName evidence="3">Uncharacterized protein</fullName>
    </submittedName>
</protein>
<name>A0ABS9ZS21_9SPHI</name>
<feature type="chain" id="PRO_5046427558" evidence="2">
    <location>
        <begin position="20"/>
        <end position="63"/>
    </location>
</feature>
<gene>
    <name evidence="3" type="ORF">MMF97_01625</name>
</gene>
<dbReference type="Proteomes" id="UP001165460">
    <property type="component" value="Unassembled WGS sequence"/>
</dbReference>
<reference evidence="3" key="1">
    <citation type="submission" date="2022-03" db="EMBL/GenBank/DDBJ databases">
        <authorList>
            <person name="Woo C.Y."/>
        </authorList>
    </citation>
    <scope>NUCLEOTIDE SEQUENCE</scope>
    <source>
        <strain evidence="3">CYS-01</strain>
    </source>
</reference>
<dbReference type="EMBL" id="JALGBH010000001">
    <property type="protein sequence ID" value="MCJ0741390.1"/>
    <property type="molecule type" value="Genomic_DNA"/>
</dbReference>
<proteinExistence type="predicted"/>
<evidence type="ECO:0000313" key="4">
    <source>
        <dbReference type="Proteomes" id="UP001165460"/>
    </source>
</evidence>
<feature type="compositionally biased region" description="Low complexity" evidence="1">
    <location>
        <begin position="31"/>
        <end position="41"/>
    </location>
</feature>
<dbReference type="RefSeq" id="WP_243357958.1">
    <property type="nucleotide sequence ID" value="NZ_JALGBH010000001.1"/>
</dbReference>